<dbReference type="AlphaFoldDB" id="A0A8J5XEL1"/>
<evidence type="ECO:0000313" key="2">
    <source>
        <dbReference type="EMBL" id="KAG8462357.1"/>
    </source>
</evidence>
<feature type="region of interest" description="Disordered" evidence="1">
    <location>
        <begin position="497"/>
        <end position="529"/>
    </location>
</feature>
<protein>
    <submittedName>
        <fullName evidence="2">Uncharacterized protein</fullName>
    </submittedName>
</protein>
<evidence type="ECO:0000313" key="3">
    <source>
        <dbReference type="Proteomes" id="UP000751190"/>
    </source>
</evidence>
<feature type="compositionally biased region" description="Low complexity" evidence="1">
    <location>
        <begin position="507"/>
        <end position="519"/>
    </location>
</feature>
<dbReference type="EMBL" id="JAGTXO010000021">
    <property type="protein sequence ID" value="KAG8462357.1"/>
    <property type="molecule type" value="Genomic_DNA"/>
</dbReference>
<feature type="region of interest" description="Disordered" evidence="1">
    <location>
        <begin position="264"/>
        <end position="341"/>
    </location>
</feature>
<sequence>MASSASAQARLPTAAEATDLCEKLMNLMRQPPRDCMLTRTAARELCGEVPRATMDLIVSVLEGVGVVLAPPNGRRAQGKAIVLAAQPAAAAATLRNVTSELDHAMRQPAGASARPHYHHGNSWRDDMLLAKAVVEQFAVRESIGHPLILTVGSVASGVHGRLVGELVGSASDLVERVIAVLGTLRGAGLVQQLASASESLEAHASIAIEHTPFAWCGPLLAPASTPQPPTTAGKRARADEPASSSALAKSHGVALMSIFKQAKRKPTDASVAKKTHPSQPKPSAVPSKPPHVATALGGCERGAAEERAEETTSAPRRADFTGSPLAHAPSRKAKRAARPPLGCAARAGPSYGSEGCTSPFEASGAAPQHVVLAARRVLDPAFEAEQGREDELQFAPAVLAFEPAPAPRATKPRARGRTRGAGASAGVGADACSGASDLGLGSQGSSAHAACFPPTRVATADAPGGADDDDFDLFSQLLAVSAITGESLAHELMLDAESRPTTDDPHSQPSPLASPSLPAGVDEPAHAPHECTARGSPLVCLSVPLAVASAGEGSARCGLPLAIPFAAASGEGLLLPPPRPPPPLPGLVITPSAPWMRRGLDAGNIVKGGFRRFAGGGSRGGGSCADVAPSEGDAVATAIITSVLPFRFPPAPARTP</sequence>
<dbReference type="Proteomes" id="UP000751190">
    <property type="component" value="Unassembled WGS sequence"/>
</dbReference>
<name>A0A8J5XEL1_DIALT</name>
<evidence type="ECO:0000256" key="1">
    <source>
        <dbReference type="SAM" id="MobiDB-lite"/>
    </source>
</evidence>
<keyword evidence="3" id="KW-1185">Reference proteome</keyword>
<feature type="region of interest" description="Disordered" evidence="1">
    <location>
        <begin position="221"/>
        <end position="248"/>
    </location>
</feature>
<organism evidence="2 3">
    <name type="scientific">Diacronema lutheri</name>
    <name type="common">Unicellular marine alga</name>
    <name type="synonym">Monochrysis lutheri</name>
    <dbReference type="NCBI Taxonomy" id="2081491"/>
    <lineage>
        <taxon>Eukaryota</taxon>
        <taxon>Haptista</taxon>
        <taxon>Haptophyta</taxon>
        <taxon>Pavlovophyceae</taxon>
        <taxon>Pavlovales</taxon>
        <taxon>Pavlovaceae</taxon>
        <taxon>Diacronema</taxon>
    </lineage>
</organism>
<accession>A0A8J5XEL1</accession>
<proteinExistence type="predicted"/>
<reference evidence="2" key="1">
    <citation type="submission" date="2021-05" db="EMBL/GenBank/DDBJ databases">
        <title>The genome of the haptophyte Pavlova lutheri (Diacronema luteri, Pavlovales) - a model for lipid biosynthesis in eukaryotic algae.</title>
        <authorList>
            <person name="Hulatt C.J."/>
            <person name="Posewitz M.C."/>
        </authorList>
    </citation>
    <scope>NUCLEOTIDE SEQUENCE</scope>
    <source>
        <strain evidence="2">NIVA-4/92</strain>
    </source>
</reference>
<feature type="compositionally biased region" description="Basic and acidic residues" evidence="1">
    <location>
        <begin position="497"/>
        <end position="506"/>
    </location>
</feature>
<feature type="region of interest" description="Disordered" evidence="1">
    <location>
        <begin position="407"/>
        <end position="427"/>
    </location>
</feature>
<comment type="caution">
    <text evidence="2">The sequence shown here is derived from an EMBL/GenBank/DDBJ whole genome shotgun (WGS) entry which is preliminary data.</text>
</comment>
<gene>
    <name evidence="2" type="ORF">KFE25_012177</name>
</gene>